<comment type="caution">
    <text evidence="2">The sequence shown here is derived from an EMBL/GenBank/DDBJ whole genome shotgun (WGS) entry which is preliminary data.</text>
</comment>
<keyword evidence="1" id="KW-1133">Transmembrane helix</keyword>
<dbReference type="OrthoDB" id="4213730at2"/>
<name>A0A6N7KTB9_9ACTN</name>
<evidence type="ECO:0000256" key="1">
    <source>
        <dbReference type="SAM" id="Phobius"/>
    </source>
</evidence>
<evidence type="ECO:0000313" key="3">
    <source>
        <dbReference type="Proteomes" id="UP000450000"/>
    </source>
</evidence>
<protein>
    <submittedName>
        <fullName evidence="2">Uncharacterized protein</fullName>
    </submittedName>
</protein>
<dbReference type="RefSeq" id="WP_153461107.1">
    <property type="nucleotide sequence ID" value="NZ_WBOF01000001.1"/>
</dbReference>
<gene>
    <name evidence="2" type="ORF">F7Q99_11195</name>
</gene>
<reference evidence="2 3" key="1">
    <citation type="submission" date="2019-09" db="EMBL/GenBank/DDBJ databases">
        <title>Genome Sequences of Streptomyces kaniharaensis ATCC 21070.</title>
        <authorList>
            <person name="Zhu W."/>
            <person name="De Crecy-Lagard V."/>
            <person name="Richards N.G."/>
        </authorList>
    </citation>
    <scope>NUCLEOTIDE SEQUENCE [LARGE SCALE GENOMIC DNA]</scope>
    <source>
        <strain evidence="2 3">SF-557</strain>
    </source>
</reference>
<feature type="transmembrane region" description="Helical" evidence="1">
    <location>
        <begin position="102"/>
        <end position="127"/>
    </location>
</feature>
<dbReference type="Proteomes" id="UP000450000">
    <property type="component" value="Unassembled WGS sequence"/>
</dbReference>
<feature type="transmembrane region" description="Helical" evidence="1">
    <location>
        <begin position="202"/>
        <end position="221"/>
    </location>
</feature>
<feature type="transmembrane region" description="Helical" evidence="1">
    <location>
        <begin position="227"/>
        <end position="245"/>
    </location>
</feature>
<proteinExistence type="predicted"/>
<accession>A0A6N7KTB9</accession>
<feature type="transmembrane region" description="Helical" evidence="1">
    <location>
        <begin position="277"/>
        <end position="297"/>
    </location>
</feature>
<dbReference type="AlphaFoldDB" id="A0A6N7KTB9"/>
<feature type="transmembrane region" description="Helical" evidence="1">
    <location>
        <begin position="252"/>
        <end position="271"/>
    </location>
</feature>
<keyword evidence="1" id="KW-0812">Transmembrane</keyword>
<feature type="transmembrane region" description="Helical" evidence="1">
    <location>
        <begin position="134"/>
        <end position="152"/>
    </location>
</feature>
<keyword evidence="1" id="KW-0472">Membrane</keyword>
<organism evidence="2 3">
    <name type="scientific">Streptomyces kaniharaensis</name>
    <dbReference type="NCBI Taxonomy" id="212423"/>
    <lineage>
        <taxon>Bacteria</taxon>
        <taxon>Bacillati</taxon>
        <taxon>Actinomycetota</taxon>
        <taxon>Actinomycetes</taxon>
        <taxon>Kitasatosporales</taxon>
        <taxon>Streptomycetaceae</taxon>
        <taxon>Streptomyces</taxon>
    </lineage>
</organism>
<feature type="transmembrane region" description="Helical" evidence="1">
    <location>
        <begin position="68"/>
        <end position="90"/>
    </location>
</feature>
<evidence type="ECO:0000313" key="2">
    <source>
        <dbReference type="EMBL" id="MQS12843.1"/>
    </source>
</evidence>
<sequence length="315" mass="33492">MNQLTLRAALALYPGRYRRERGEELAAVFADTTADAGRLATARELLDLGAYGLRLRTGLTSTSAGGRLAALTSPLAAGAVAGLAAVAMVADYSAYQAPHSARVLLILLAFWVLNGSAVLSAGAVLLGRWTAARLLAGMTALAVVADLLLQVTTPTWQFLGGGLWELLYDFQWDGPFLLWALVLVAAPRDALPTPTWWQRGMVVASAALSPFLVLETSFYRSWHHLDLPWRAAMVCIPLLMALTALRGWYVVAVPGLAALAWTLSINLNAIWQQTGGMWRLLPMAALTVTAMVGLVMLRRPSGSAGAGGGDGRLTA</sequence>
<keyword evidence="3" id="KW-1185">Reference proteome</keyword>
<dbReference type="EMBL" id="WBOF01000001">
    <property type="protein sequence ID" value="MQS12843.1"/>
    <property type="molecule type" value="Genomic_DNA"/>
</dbReference>